<organism evidence="1 2">
    <name type="scientific">Mycobacterium simiae</name>
    <name type="common">Mycobacterium habana</name>
    <dbReference type="NCBI Taxonomy" id="1784"/>
    <lineage>
        <taxon>Bacteria</taxon>
        <taxon>Bacillati</taxon>
        <taxon>Actinomycetota</taxon>
        <taxon>Actinomycetes</taxon>
        <taxon>Mycobacteriales</taxon>
        <taxon>Mycobacteriaceae</taxon>
        <taxon>Mycobacterium</taxon>
        <taxon>Mycobacterium simiae complex</taxon>
    </lineage>
</organism>
<keyword evidence="2" id="KW-1185">Reference proteome</keyword>
<gene>
    <name evidence="1" type="ORF">F0Q45_12210</name>
</gene>
<dbReference type="AlphaFoldDB" id="A0A5B1BNJ6"/>
<evidence type="ECO:0008006" key="3">
    <source>
        <dbReference type="Google" id="ProtNLM"/>
    </source>
</evidence>
<protein>
    <recommendedName>
        <fullName evidence="3">NAD-dependent epimerase/dehydratase family protein</fullName>
    </recommendedName>
</protein>
<proteinExistence type="predicted"/>
<dbReference type="Gene3D" id="3.40.50.720">
    <property type="entry name" value="NAD(P)-binding Rossmann-like Domain"/>
    <property type="match status" value="1"/>
</dbReference>
<evidence type="ECO:0000313" key="2">
    <source>
        <dbReference type="Proteomes" id="UP000324701"/>
    </source>
</evidence>
<comment type="caution">
    <text evidence="1">The sequence shown here is derived from an EMBL/GenBank/DDBJ whole genome shotgun (WGS) entry which is preliminary data.</text>
</comment>
<dbReference type="OrthoDB" id="9785845at2"/>
<accession>A0A5B1BNJ6</accession>
<dbReference type="Proteomes" id="UP000324701">
    <property type="component" value="Unassembled WGS sequence"/>
</dbReference>
<evidence type="ECO:0000313" key="1">
    <source>
        <dbReference type="EMBL" id="KAA1249976.1"/>
    </source>
</evidence>
<name>A0A5B1BNJ6_MYCSI</name>
<dbReference type="EMBL" id="VTZN01000064">
    <property type="protein sequence ID" value="KAA1249976.1"/>
    <property type="molecule type" value="Genomic_DNA"/>
</dbReference>
<reference evidence="1 2" key="1">
    <citation type="submission" date="2019-09" db="EMBL/GenBank/DDBJ databases">
        <title>Report of infection by Mycobacterium simiae a patient suffering from pulmonary tuberculosis.</title>
        <authorList>
            <person name="Mohanty P.S."/>
            <person name="Bansal A.K."/>
            <person name="Singh H."/>
            <person name="Sharma S."/>
            <person name="Patil S.A."/>
            <person name="Upadhaya P."/>
            <person name="Singh P.K."/>
            <person name="Kumar D."/>
            <person name="Kumar S."/>
            <person name="Singh R.K."/>
            <person name="Chaudhary B."/>
        </authorList>
    </citation>
    <scope>NUCLEOTIDE SEQUENCE [LARGE SCALE GENOMIC DNA]</scope>
    <source>
        <strain evidence="1 2">JAL-560-SIM</strain>
    </source>
</reference>
<sequence>MRDSKILITGVTGQVAAPVARALAAGNEVWGVARFANPDARADWAGDHIVSIQEWCAYLGALIGREPVFIEGAPALRGNPDDLTRLHELIDSGTTVDWRDGMRRMVAKFHPEFVSN</sequence>